<keyword evidence="7 10" id="KW-0547">Nucleotide-binding</keyword>
<dbReference type="VEuPathDB" id="FungiDB:AAP_01954"/>
<reference evidence="11 12" key="1">
    <citation type="journal article" date="2016" name="Genome Biol. Evol.">
        <title>Divergent and convergent evolution of fungal pathogenicity.</title>
        <authorList>
            <person name="Shang Y."/>
            <person name="Xiao G."/>
            <person name="Zheng P."/>
            <person name="Cen K."/>
            <person name="Zhan S."/>
            <person name="Wang C."/>
        </authorList>
    </citation>
    <scope>NUCLEOTIDE SEQUENCE [LARGE SCALE GENOMIC DNA]</scope>
    <source>
        <strain evidence="11 12">ARSEF 7405</strain>
    </source>
</reference>
<evidence type="ECO:0000256" key="5">
    <source>
        <dbReference type="ARBA" id="ARBA00014846"/>
    </source>
</evidence>
<comment type="catalytic activity">
    <reaction evidence="1 10">
        <text>1D-myo-inositol 1,3,4,5,6-pentakisphosphate + ATP = 1D-myo-inositol hexakisphosphate + ADP + H(+)</text>
        <dbReference type="Rhea" id="RHEA:20313"/>
        <dbReference type="ChEBI" id="CHEBI:15378"/>
        <dbReference type="ChEBI" id="CHEBI:30616"/>
        <dbReference type="ChEBI" id="CHEBI:57733"/>
        <dbReference type="ChEBI" id="CHEBI:58130"/>
        <dbReference type="ChEBI" id="CHEBI:456216"/>
        <dbReference type="EC" id="2.7.1.158"/>
    </reaction>
</comment>
<evidence type="ECO:0000256" key="10">
    <source>
        <dbReference type="RuleBase" id="RU364126"/>
    </source>
</evidence>
<evidence type="ECO:0000313" key="12">
    <source>
        <dbReference type="Proteomes" id="UP000242877"/>
    </source>
</evidence>
<dbReference type="GO" id="GO:0032958">
    <property type="term" value="P:inositol phosphate biosynthetic process"/>
    <property type="evidence" value="ECO:0007669"/>
    <property type="project" value="TreeGrafter"/>
</dbReference>
<dbReference type="GO" id="GO:0005524">
    <property type="term" value="F:ATP binding"/>
    <property type="evidence" value="ECO:0007669"/>
    <property type="project" value="UniProtKB-KW"/>
</dbReference>
<keyword evidence="9 10" id="KW-0067">ATP-binding</keyword>
<evidence type="ECO:0000256" key="2">
    <source>
        <dbReference type="ARBA" id="ARBA00003979"/>
    </source>
</evidence>
<evidence type="ECO:0000256" key="9">
    <source>
        <dbReference type="ARBA" id="ARBA00022840"/>
    </source>
</evidence>
<sequence length="410" mass="46055">MELASSSTKSNVMANDGDDQICSLPSGTKVHSYLEGNANVLLKLDCPESSCLSRKNMLLRLRKEKHASKKSTEQAFSQFQNYIKPLFSAKDIVKQSLVRLSDDTVEQANQSLKANAQRSKKRHGSYAAHDQYGLLLENMMPPSLDELGNEHHVDFFEFKPKWLVQSPSAPKNARRCRTCALREMRSYDRGRESHDMVEKAAQSYFCPLDLVSEKFDDVLRAARGICSSSSKNGMGDEDQEARVNILAKVIARHPLLLRLRDLQEQYNFVSLDDFADNRHFPEGEKAHAIKRGISMTLRDCTVLLAVSYESANSDDFFNTDDEEAAKAMDCGLSAVKMKLCDLDFKDGSGGKVAYWKNIERRLIDEGWYMGRRALDTILQGDSAESSEQTASSQNICFLARHVGDSGRLNP</sequence>
<dbReference type="InterPro" id="IPR043001">
    <property type="entry name" value="IP5_2-K_N_lobe"/>
</dbReference>
<comment type="function">
    <text evidence="2">Has kinase activity and phosphorylates inositol-1,3,4,5,6-pentakisphosphate (Ins(1,3,4,5,6)P5) to produce 1,2,3,4,5,6-hexakisphosphate (InsP6), also known as phytate.</text>
</comment>
<dbReference type="GO" id="GO:0005634">
    <property type="term" value="C:nucleus"/>
    <property type="evidence" value="ECO:0007669"/>
    <property type="project" value="TreeGrafter"/>
</dbReference>
<organism evidence="11 12">
    <name type="scientific">Ascosphaera apis ARSEF 7405</name>
    <dbReference type="NCBI Taxonomy" id="392613"/>
    <lineage>
        <taxon>Eukaryota</taxon>
        <taxon>Fungi</taxon>
        <taxon>Dikarya</taxon>
        <taxon>Ascomycota</taxon>
        <taxon>Pezizomycotina</taxon>
        <taxon>Eurotiomycetes</taxon>
        <taxon>Eurotiomycetidae</taxon>
        <taxon>Onygenales</taxon>
        <taxon>Ascosphaeraceae</taxon>
        <taxon>Ascosphaera</taxon>
    </lineage>
</organism>
<keyword evidence="6 10" id="KW-0808">Transferase</keyword>
<dbReference type="PANTHER" id="PTHR14456:SF2">
    <property type="entry name" value="INOSITOL-PENTAKISPHOSPHATE 2-KINASE"/>
    <property type="match status" value="1"/>
</dbReference>
<dbReference type="OrthoDB" id="272370at2759"/>
<evidence type="ECO:0000256" key="7">
    <source>
        <dbReference type="ARBA" id="ARBA00022741"/>
    </source>
</evidence>
<dbReference type="InterPro" id="IPR009286">
    <property type="entry name" value="Ins_P5_2-kin"/>
</dbReference>
<dbReference type="EMBL" id="AZGZ01000006">
    <property type="protein sequence ID" value="KZZ94654.1"/>
    <property type="molecule type" value="Genomic_DNA"/>
</dbReference>
<dbReference type="Proteomes" id="UP000242877">
    <property type="component" value="Unassembled WGS sequence"/>
</dbReference>
<evidence type="ECO:0000313" key="11">
    <source>
        <dbReference type="EMBL" id="KZZ94654.1"/>
    </source>
</evidence>
<dbReference type="GO" id="GO:0035299">
    <property type="term" value="F:inositol-1,3,4,5,6-pentakisphosphate 2-kinase activity"/>
    <property type="evidence" value="ECO:0007669"/>
    <property type="project" value="UniProtKB-EC"/>
</dbReference>
<proteinExistence type="inferred from homology"/>
<keyword evidence="8 10" id="KW-0418">Kinase</keyword>
<dbReference type="AlphaFoldDB" id="A0A168B1B5"/>
<dbReference type="EC" id="2.7.1.158" evidence="4 10"/>
<comment type="caution">
    <text evidence="11">The sequence shown here is derived from an EMBL/GenBank/DDBJ whole genome shotgun (WGS) entry which is preliminary data.</text>
</comment>
<evidence type="ECO:0000256" key="3">
    <source>
        <dbReference type="ARBA" id="ARBA00008305"/>
    </source>
</evidence>
<evidence type="ECO:0000256" key="1">
    <source>
        <dbReference type="ARBA" id="ARBA00001774"/>
    </source>
</evidence>
<accession>A0A168B1B5</accession>
<protein>
    <recommendedName>
        <fullName evidence="5 10">Inositol-pentakisphosphate 2-kinase</fullName>
        <ecNumber evidence="4 10">2.7.1.158</ecNumber>
    </recommendedName>
</protein>
<dbReference type="Gene3D" id="3.30.200.110">
    <property type="entry name" value="Inositol-pentakisphosphate 2-kinase, N-lobe"/>
    <property type="match status" value="1"/>
</dbReference>
<name>A0A168B1B5_9EURO</name>
<keyword evidence="12" id="KW-1185">Reference proteome</keyword>
<comment type="similarity">
    <text evidence="3">Belongs to the IPK1 type 1 family.</text>
</comment>
<dbReference type="PANTHER" id="PTHR14456">
    <property type="entry name" value="INOSITOL POLYPHOSPHATE KINASE 1"/>
    <property type="match status" value="1"/>
</dbReference>
<comment type="function">
    <text evidence="10">Phosphorylates Ins(1,3,4,5,6)P5 at position 2 to form Ins(1,2,3,4,5,6)P6 (InsP6 or phytate).</text>
</comment>
<comment type="domain">
    <text evidence="10">The EXKPK motif is conserved in inositol-pentakisphosphate 2-kinases of both family 1 and 2.</text>
</comment>
<gene>
    <name evidence="11" type="ORF">AAP_01954</name>
</gene>
<dbReference type="Pfam" id="PF06090">
    <property type="entry name" value="Ins_P5_2-kin"/>
    <property type="match status" value="1"/>
</dbReference>
<evidence type="ECO:0000256" key="4">
    <source>
        <dbReference type="ARBA" id="ARBA00012023"/>
    </source>
</evidence>
<evidence type="ECO:0000256" key="8">
    <source>
        <dbReference type="ARBA" id="ARBA00022777"/>
    </source>
</evidence>
<evidence type="ECO:0000256" key="6">
    <source>
        <dbReference type="ARBA" id="ARBA00022679"/>
    </source>
</evidence>